<dbReference type="Proteomes" id="UP001241758">
    <property type="component" value="Unassembled WGS sequence"/>
</dbReference>
<evidence type="ECO:0000256" key="2">
    <source>
        <dbReference type="ARBA" id="ARBA00022723"/>
    </source>
</evidence>
<sequence>MRSAVTVASPVAVMLPRYVEVETSRRCNRTCQWCPNAENDARRTQQVMEWGLFRRVVDELGAAGFDGVLAFHNYNEPLLNPRILDEIGYVRAVAAAAKPAIYSNGDMLDKALFDRLIAAGVAYLRVTRYPHEAQTPASYEAITSWLRQKGLTQAADWRFEPVRQGLAGLAELPTCRVEVISPQIIEAYNHRGGSVTSLPLLARQRTEPCLMTATSAVIDYLGRLKMCCCVYPEAPAHAGYVIGSLAEPEASLLDLWGSEQMNAYRQAHARAEWSLSPACGSCTQPLPETRR</sequence>
<dbReference type="SFLD" id="SFLDS00029">
    <property type="entry name" value="Radical_SAM"/>
    <property type="match status" value="1"/>
</dbReference>
<keyword evidence="1" id="KW-0949">S-adenosyl-L-methionine</keyword>
<accession>A0ABT6WX85</accession>
<evidence type="ECO:0000259" key="5">
    <source>
        <dbReference type="Pfam" id="PF04055"/>
    </source>
</evidence>
<organism evidence="7 8">
    <name type="scientific">Actinoplanes sandaracinus</name>
    <dbReference type="NCBI Taxonomy" id="3045177"/>
    <lineage>
        <taxon>Bacteria</taxon>
        <taxon>Bacillati</taxon>
        <taxon>Actinomycetota</taxon>
        <taxon>Actinomycetes</taxon>
        <taxon>Micromonosporales</taxon>
        <taxon>Micromonosporaceae</taxon>
        <taxon>Actinoplanes</taxon>
    </lineage>
</organism>
<dbReference type="PANTHER" id="PTHR11228">
    <property type="entry name" value="RADICAL SAM DOMAIN PROTEIN"/>
    <property type="match status" value="1"/>
</dbReference>
<comment type="caution">
    <text evidence="7">The sequence shown here is derived from an EMBL/GenBank/DDBJ whole genome shotgun (WGS) entry which is preliminary data.</text>
</comment>
<dbReference type="SUPFAM" id="SSF102114">
    <property type="entry name" value="Radical SAM enzymes"/>
    <property type="match status" value="1"/>
</dbReference>
<dbReference type="Gene3D" id="3.20.20.70">
    <property type="entry name" value="Aldolase class I"/>
    <property type="match status" value="1"/>
</dbReference>
<proteinExistence type="predicted"/>
<dbReference type="InterPro" id="IPR023885">
    <property type="entry name" value="4Fe4S-binding_SPASM_dom"/>
</dbReference>
<dbReference type="CDD" id="cd21109">
    <property type="entry name" value="SPASM"/>
    <property type="match status" value="1"/>
</dbReference>
<dbReference type="Pfam" id="PF13186">
    <property type="entry name" value="SPASM"/>
    <property type="match status" value="1"/>
</dbReference>
<evidence type="ECO:0000256" key="3">
    <source>
        <dbReference type="ARBA" id="ARBA00023004"/>
    </source>
</evidence>
<name>A0ABT6WX85_9ACTN</name>
<dbReference type="InterPro" id="IPR050377">
    <property type="entry name" value="Radical_SAM_PqqE_MftC-like"/>
</dbReference>
<feature type="domain" description="4Fe4S-binding SPASM" evidence="6">
    <location>
        <begin position="209"/>
        <end position="283"/>
    </location>
</feature>
<feature type="domain" description="Radical SAM core" evidence="5">
    <location>
        <begin position="22"/>
        <end position="127"/>
    </location>
</feature>
<evidence type="ECO:0000313" key="8">
    <source>
        <dbReference type="Proteomes" id="UP001241758"/>
    </source>
</evidence>
<evidence type="ECO:0000256" key="1">
    <source>
        <dbReference type="ARBA" id="ARBA00022691"/>
    </source>
</evidence>
<dbReference type="RefSeq" id="WP_282765717.1">
    <property type="nucleotide sequence ID" value="NZ_JASCTH010000032.1"/>
</dbReference>
<keyword evidence="2" id="KW-0479">Metal-binding</keyword>
<dbReference type="InterPro" id="IPR058240">
    <property type="entry name" value="rSAM_sf"/>
</dbReference>
<keyword evidence="3" id="KW-0408">Iron</keyword>
<dbReference type="Pfam" id="PF04055">
    <property type="entry name" value="Radical_SAM"/>
    <property type="match status" value="1"/>
</dbReference>
<keyword evidence="8" id="KW-1185">Reference proteome</keyword>
<keyword evidence="4" id="KW-0411">Iron-sulfur</keyword>
<dbReference type="CDD" id="cd01335">
    <property type="entry name" value="Radical_SAM"/>
    <property type="match status" value="1"/>
</dbReference>
<evidence type="ECO:0000259" key="6">
    <source>
        <dbReference type="Pfam" id="PF13186"/>
    </source>
</evidence>
<evidence type="ECO:0000313" key="7">
    <source>
        <dbReference type="EMBL" id="MDI6104352.1"/>
    </source>
</evidence>
<dbReference type="InterPro" id="IPR007197">
    <property type="entry name" value="rSAM"/>
</dbReference>
<reference evidence="7 8" key="1">
    <citation type="submission" date="2023-05" db="EMBL/GenBank/DDBJ databases">
        <title>Actinoplanes sp. NEAU-A12 genome sequencing.</title>
        <authorList>
            <person name="Wang Z.-S."/>
        </authorList>
    </citation>
    <scope>NUCLEOTIDE SEQUENCE [LARGE SCALE GENOMIC DNA]</scope>
    <source>
        <strain evidence="7 8">NEAU-A12</strain>
    </source>
</reference>
<dbReference type="PANTHER" id="PTHR11228:SF7">
    <property type="entry name" value="PQQA PEPTIDE CYCLASE"/>
    <property type="match status" value="1"/>
</dbReference>
<evidence type="ECO:0000256" key="4">
    <source>
        <dbReference type="ARBA" id="ARBA00023014"/>
    </source>
</evidence>
<gene>
    <name evidence="7" type="ORF">QLQ12_37755</name>
</gene>
<dbReference type="InterPro" id="IPR013785">
    <property type="entry name" value="Aldolase_TIM"/>
</dbReference>
<dbReference type="EMBL" id="JASCTH010000032">
    <property type="protein sequence ID" value="MDI6104352.1"/>
    <property type="molecule type" value="Genomic_DNA"/>
</dbReference>
<protein>
    <submittedName>
        <fullName evidence="7">Radical SAM protein</fullName>
    </submittedName>
</protein>